<reference evidence="4 5" key="1">
    <citation type="submission" date="2024-11" db="EMBL/GenBank/DDBJ databases">
        <title>Chromosome-level genome assembly of Eucalyptus globulus Labill. provides insights into its genome evolution.</title>
        <authorList>
            <person name="Li X."/>
        </authorList>
    </citation>
    <scope>NUCLEOTIDE SEQUENCE [LARGE SCALE GENOMIC DNA]</scope>
    <source>
        <strain evidence="4">CL2024</strain>
        <tissue evidence="4">Fresh tender leaves</tissue>
    </source>
</reference>
<evidence type="ECO:0000256" key="1">
    <source>
        <dbReference type="ARBA" id="ARBA00022614"/>
    </source>
</evidence>
<dbReference type="SUPFAM" id="SSF52058">
    <property type="entry name" value="L domain-like"/>
    <property type="match status" value="1"/>
</dbReference>
<name>A0ABD3KNS2_EUCGL</name>
<comment type="caution">
    <text evidence="4">The sequence shown here is derived from an EMBL/GenBank/DDBJ whole genome shotgun (WGS) entry which is preliminary data.</text>
</comment>
<evidence type="ECO:0000313" key="4">
    <source>
        <dbReference type="EMBL" id="KAL3741012.1"/>
    </source>
</evidence>
<keyword evidence="5" id="KW-1185">Reference proteome</keyword>
<dbReference type="Proteomes" id="UP001634007">
    <property type="component" value="Unassembled WGS sequence"/>
</dbReference>
<gene>
    <name evidence="4" type="ORF">ACJRO7_022173</name>
</gene>
<evidence type="ECO:0000256" key="3">
    <source>
        <dbReference type="SAM" id="MobiDB-lite"/>
    </source>
</evidence>
<proteinExistence type="predicted"/>
<dbReference type="PANTHER" id="PTHR46652:SF3">
    <property type="entry name" value="LEUCINE-RICH REPEAT-CONTAINING PROTEIN 9"/>
    <property type="match status" value="1"/>
</dbReference>
<dbReference type="InterPro" id="IPR032675">
    <property type="entry name" value="LRR_dom_sf"/>
</dbReference>
<dbReference type="AlphaFoldDB" id="A0ABD3KNS2"/>
<protein>
    <submittedName>
        <fullName evidence="4">Uncharacterized protein</fullName>
    </submittedName>
</protein>
<organism evidence="4 5">
    <name type="scientific">Eucalyptus globulus</name>
    <name type="common">Tasmanian blue gum</name>
    <dbReference type="NCBI Taxonomy" id="34317"/>
    <lineage>
        <taxon>Eukaryota</taxon>
        <taxon>Viridiplantae</taxon>
        <taxon>Streptophyta</taxon>
        <taxon>Embryophyta</taxon>
        <taxon>Tracheophyta</taxon>
        <taxon>Spermatophyta</taxon>
        <taxon>Magnoliopsida</taxon>
        <taxon>eudicotyledons</taxon>
        <taxon>Gunneridae</taxon>
        <taxon>Pentapetalae</taxon>
        <taxon>rosids</taxon>
        <taxon>malvids</taxon>
        <taxon>Myrtales</taxon>
        <taxon>Myrtaceae</taxon>
        <taxon>Myrtoideae</taxon>
        <taxon>Eucalypteae</taxon>
        <taxon>Eucalyptus</taxon>
    </lineage>
</organism>
<dbReference type="EMBL" id="JBJKBG010000005">
    <property type="protein sequence ID" value="KAL3741012.1"/>
    <property type="molecule type" value="Genomic_DNA"/>
</dbReference>
<evidence type="ECO:0000256" key="2">
    <source>
        <dbReference type="ARBA" id="ARBA00022737"/>
    </source>
</evidence>
<keyword evidence="2" id="KW-0677">Repeat</keyword>
<accession>A0ABD3KNS2</accession>
<keyword evidence="1" id="KW-0433">Leucine-rich repeat</keyword>
<dbReference type="PANTHER" id="PTHR46652">
    <property type="entry name" value="LEUCINE-RICH REPEAT AND IQ DOMAIN-CONTAINING PROTEIN 1-RELATED"/>
    <property type="match status" value="1"/>
</dbReference>
<dbReference type="InterPro" id="IPR050836">
    <property type="entry name" value="SDS22/Internalin_LRR"/>
</dbReference>
<sequence length="242" mass="26734">MSTIPNIQKLVELEDLSFGNVNPKELIVPPSAFDPTSILTEPQATWAITFPKLKSLELSHSRIQNLGFEYGSGCISQLRKVVLTGSNLQRVSELPSSLSILSIQACSSLKSLPPVQNLINLSELELLNSAVEKIEGLGELQSLEVLAVSDCPIVLLEGLSNLTSLKRLSLKNCNFLNELNVAELTWLEVQEIHQCQRIRVVEGLEELSFLEELHVSGSEAERSSRVTDAQERIRESWSTSSP</sequence>
<evidence type="ECO:0000313" key="5">
    <source>
        <dbReference type="Proteomes" id="UP001634007"/>
    </source>
</evidence>
<feature type="region of interest" description="Disordered" evidence="3">
    <location>
        <begin position="218"/>
        <end position="242"/>
    </location>
</feature>
<feature type="compositionally biased region" description="Basic and acidic residues" evidence="3">
    <location>
        <begin position="218"/>
        <end position="235"/>
    </location>
</feature>
<dbReference type="Gene3D" id="3.80.10.10">
    <property type="entry name" value="Ribonuclease Inhibitor"/>
    <property type="match status" value="1"/>
</dbReference>